<reference evidence="1" key="2">
    <citation type="submission" date="2013-05" db="EMBL/GenBank/DDBJ databases">
        <authorList>
            <person name="Carter J.-M."/>
            <person name="Baker S.C."/>
            <person name="Pink R."/>
            <person name="Carter D.R.F."/>
            <person name="Collins A."/>
            <person name="Tomlin J."/>
            <person name="Gibbs M."/>
            <person name="Breuker C.J."/>
        </authorList>
    </citation>
    <scope>NUCLEOTIDE SEQUENCE</scope>
    <source>
        <tissue evidence="1">Ovary</tissue>
    </source>
</reference>
<reference evidence="1" key="1">
    <citation type="journal article" date="2013" name="BMC Genomics">
        <title>Unscrambling butterfly oogenesis.</title>
        <authorList>
            <person name="Carter J.M."/>
            <person name="Baker S.C."/>
            <person name="Pink R."/>
            <person name="Carter D.R."/>
            <person name="Collins A."/>
            <person name="Tomlin J."/>
            <person name="Gibbs M."/>
            <person name="Breuker C.J."/>
        </authorList>
    </citation>
    <scope>NUCLEOTIDE SEQUENCE</scope>
    <source>
        <tissue evidence="1">Ovary</tissue>
    </source>
</reference>
<name>S4P9S2_9NEOP</name>
<evidence type="ECO:0000313" key="1">
    <source>
        <dbReference type="EMBL" id="JAA85833.1"/>
    </source>
</evidence>
<organism evidence="1">
    <name type="scientific">Pararge aegeria</name>
    <name type="common">speckled wood butterfly</name>
    <dbReference type="NCBI Taxonomy" id="116150"/>
    <lineage>
        <taxon>Eukaryota</taxon>
        <taxon>Metazoa</taxon>
        <taxon>Ecdysozoa</taxon>
        <taxon>Arthropoda</taxon>
        <taxon>Hexapoda</taxon>
        <taxon>Insecta</taxon>
        <taxon>Pterygota</taxon>
        <taxon>Neoptera</taxon>
        <taxon>Endopterygota</taxon>
        <taxon>Lepidoptera</taxon>
        <taxon>Glossata</taxon>
        <taxon>Ditrysia</taxon>
        <taxon>Papilionoidea</taxon>
        <taxon>Nymphalidae</taxon>
        <taxon>Satyrinae</taxon>
        <taxon>Satyrini</taxon>
        <taxon>Parargina</taxon>
        <taxon>Pararge</taxon>
    </lineage>
</organism>
<proteinExistence type="predicted"/>
<sequence>MKVNKRIYVILNHHDFPLLILLYIGGALETPFQMALVVIFICVDFHALPISPTASFTKLKCTCLYNLPM</sequence>
<dbReference type="EMBL" id="GAIX01006727">
    <property type="protein sequence ID" value="JAA85833.1"/>
    <property type="molecule type" value="Transcribed_RNA"/>
</dbReference>
<dbReference type="AlphaFoldDB" id="S4P9S2"/>
<accession>S4P9S2</accession>
<protein>
    <submittedName>
        <fullName evidence="1">Uncharacterized protein</fullName>
    </submittedName>
</protein>